<name>A0A379A1G0_9HYPH</name>
<dbReference type="PANTHER" id="PTHR43857">
    <property type="entry name" value="BLR7761 PROTEIN"/>
    <property type="match status" value="1"/>
</dbReference>
<dbReference type="SUPFAM" id="SSF55298">
    <property type="entry name" value="YjgF-like"/>
    <property type="match status" value="1"/>
</dbReference>
<dbReference type="Gene3D" id="3.30.1330.40">
    <property type="entry name" value="RutC-like"/>
    <property type="match status" value="1"/>
</dbReference>
<proteinExistence type="predicted"/>
<dbReference type="EC" id="3.5.4.-" evidence="1"/>
<dbReference type="Pfam" id="PF01042">
    <property type="entry name" value="Ribonuc_L-PSP"/>
    <property type="match status" value="1"/>
</dbReference>
<evidence type="ECO:0000313" key="2">
    <source>
        <dbReference type="Proteomes" id="UP000255000"/>
    </source>
</evidence>
<accession>A0A379A1G0</accession>
<dbReference type="Proteomes" id="UP000255000">
    <property type="component" value="Unassembled WGS sequence"/>
</dbReference>
<gene>
    <name evidence="1" type="primary">tdcF</name>
    <name evidence="1" type="ORF">NCTC13350_03615</name>
</gene>
<dbReference type="InterPro" id="IPR006175">
    <property type="entry name" value="YjgF/YER057c/UK114"/>
</dbReference>
<organism evidence="1 2">
    <name type="scientific">Pannonibacter phragmitetus</name>
    <dbReference type="NCBI Taxonomy" id="121719"/>
    <lineage>
        <taxon>Bacteria</taxon>
        <taxon>Pseudomonadati</taxon>
        <taxon>Pseudomonadota</taxon>
        <taxon>Alphaproteobacteria</taxon>
        <taxon>Hyphomicrobiales</taxon>
        <taxon>Stappiaceae</taxon>
        <taxon>Pannonibacter</taxon>
    </lineage>
</organism>
<dbReference type="CDD" id="cd00448">
    <property type="entry name" value="YjgF_YER057c_UK114_family"/>
    <property type="match status" value="1"/>
</dbReference>
<dbReference type="InterPro" id="IPR035959">
    <property type="entry name" value="RutC-like_sf"/>
</dbReference>
<dbReference type="PANTHER" id="PTHR43857:SF1">
    <property type="entry name" value="YJGH FAMILY PROTEIN"/>
    <property type="match status" value="1"/>
</dbReference>
<reference evidence="1 2" key="1">
    <citation type="submission" date="2018-06" db="EMBL/GenBank/DDBJ databases">
        <authorList>
            <consortium name="Pathogen Informatics"/>
            <person name="Doyle S."/>
        </authorList>
    </citation>
    <scope>NUCLEOTIDE SEQUENCE [LARGE SCALE GENOMIC DNA]</scope>
    <source>
        <strain evidence="1 2">NCTC13350</strain>
    </source>
</reference>
<dbReference type="AlphaFoldDB" id="A0A379A1G0"/>
<dbReference type="EMBL" id="UGSK01000001">
    <property type="protein sequence ID" value="SUB02651.1"/>
    <property type="molecule type" value="Genomic_DNA"/>
</dbReference>
<evidence type="ECO:0000313" key="1">
    <source>
        <dbReference type="EMBL" id="SUB02651.1"/>
    </source>
</evidence>
<sequence length="158" mass="17099">MRKSCAAAIPAALWPAPVLRLSSRITKNLMTNPVTPTTIRPPFARYSHGIEVPAGHRLVFTSGQLGIGPDDVIPPGVEAQTRLCFQNIREILAAAGMSLADIVRINAFVTGREHMQGYMKTRDEFTATPPPASTLMIVGGFTREEFVVEVEVIAAKAD</sequence>
<keyword evidence="1" id="KW-0378">Hydrolase</keyword>
<dbReference type="GO" id="GO:0016787">
    <property type="term" value="F:hydrolase activity"/>
    <property type="evidence" value="ECO:0007669"/>
    <property type="project" value="UniProtKB-KW"/>
</dbReference>
<protein>
    <submittedName>
        <fullName evidence="1">Reactive intermediate deaminase TdcF</fullName>
        <ecNumber evidence="1">3.5.4.-</ecNumber>
    </submittedName>
</protein>